<organism evidence="1">
    <name type="scientific">bioreactor metagenome</name>
    <dbReference type="NCBI Taxonomy" id="1076179"/>
    <lineage>
        <taxon>unclassified sequences</taxon>
        <taxon>metagenomes</taxon>
        <taxon>ecological metagenomes</taxon>
    </lineage>
</organism>
<reference evidence="1" key="1">
    <citation type="submission" date="2019-08" db="EMBL/GenBank/DDBJ databases">
        <authorList>
            <person name="Kucharzyk K."/>
            <person name="Murdoch R.W."/>
            <person name="Higgins S."/>
            <person name="Loffler F."/>
        </authorList>
    </citation>
    <scope>NUCLEOTIDE SEQUENCE</scope>
</reference>
<name>A0A645HU32_9ZZZZ</name>
<protein>
    <submittedName>
        <fullName evidence="1">Uncharacterized protein</fullName>
    </submittedName>
</protein>
<evidence type="ECO:0000313" key="1">
    <source>
        <dbReference type="EMBL" id="MPN41699.1"/>
    </source>
</evidence>
<sequence>MIVQVLELFGGVLHRGGHLLGSAIASAHHQQHRGVKVRRHPGIEGQLGRRCRTDVVTADHDDRVETVLQRSVLRDDFAQRSLGIVQRSVGEHADGLFIGLVDTRMCQQCLGNFVVVIADHRAEDTDGIHLT</sequence>
<dbReference type="EMBL" id="VSSQ01098926">
    <property type="protein sequence ID" value="MPN41699.1"/>
    <property type="molecule type" value="Genomic_DNA"/>
</dbReference>
<comment type="caution">
    <text evidence="1">The sequence shown here is derived from an EMBL/GenBank/DDBJ whole genome shotgun (WGS) entry which is preliminary data.</text>
</comment>
<gene>
    <name evidence="1" type="ORF">SDC9_189254</name>
</gene>
<dbReference type="AlphaFoldDB" id="A0A645HU32"/>
<proteinExistence type="predicted"/>
<accession>A0A645HU32</accession>